<dbReference type="InterPro" id="IPR051923">
    <property type="entry name" value="Glycosyl_Hydrolase_39"/>
</dbReference>
<keyword evidence="1" id="KW-0812">Transmembrane</keyword>
<dbReference type="InterPro" id="IPR017853">
    <property type="entry name" value="GH"/>
</dbReference>
<evidence type="ECO:0000313" key="2">
    <source>
        <dbReference type="EMBL" id="MBB4689922.1"/>
    </source>
</evidence>
<sequence>MARNEAQAELGVLLTGLKDRSGCSYQGLGRRVNLSKSAVHRYCTGSSVPADFATVERIARATRADRSEIDRLYQAWSRAVSTTPPPEPTPTPTPPPMIAAGPPIARPRRPFAAAYATGLLIVVFAVLNGLPVLTGARATTEPDNRRLQWISGPTWTLPAEPVDETLFGVTINSTTGAMPGFDVGAVRLWDSGTVWAALQPRRGVFDWKLLDGHVRGAEQAGLPVLFVIGGTPGWAAPAAPRAPYPEDARAAPPDDLAHWDAFIRALARRYAGRIEAYELWNLANDARFFNGDVTTLVEMTRRAARIIDVADPGALVVCPGMGNLWTPEGREVLRRFAELRGYDHCDVAGIKLHQRSAADPPETMLELTGVVDRILHGAGVHPRVWNTGTMYSIPLQGRLDEMTARNHAVRFFLVGLLARETYLERMYFYNWGGTKVPIVLQADGGTPTPAARAVERLQRWLAGAEVHACGHGEAMNLPAQAWQCDFTVPDGNRRTAASIAWTHNGTATITTGSEVASVHRLDGTSAPVRPGSALALTEEPVLLRDS</sequence>
<dbReference type="GO" id="GO:0004553">
    <property type="term" value="F:hydrolase activity, hydrolyzing O-glycosyl compounds"/>
    <property type="evidence" value="ECO:0007669"/>
    <property type="project" value="TreeGrafter"/>
</dbReference>
<dbReference type="Pfam" id="PF13560">
    <property type="entry name" value="HTH_31"/>
    <property type="match status" value="1"/>
</dbReference>
<keyword evidence="3" id="KW-1185">Reference proteome</keyword>
<evidence type="ECO:0000256" key="1">
    <source>
        <dbReference type="SAM" id="Phobius"/>
    </source>
</evidence>
<comment type="caution">
    <text evidence="2">The sequence shown here is derived from an EMBL/GenBank/DDBJ whole genome shotgun (WGS) entry which is preliminary data.</text>
</comment>
<keyword evidence="1" id="KW-1133">Transmembrane helix</keyword>
<dbReference type="PANTHER" id="PTHR12631">
    <property type="entry name" value="ALPHA-L-IDURONIDASE"/>
    <property type="match status" value="1"/>
</dbReference>
<dbReference type="RefSeq" id="WP_184948958.1">
    <property type="nucleotide sequence ID" value="NZ_BOMC01000081.1"/>
</dbReference>
<dbReference type="EMBL" id="JACHMF010000001">
    <property type="protein sequence ID" value="MBB4689922.1"/>
    <property type="molecule type" value="Genomic_DNA"/>
</dbReference>
<feature type="transmembrane region" description="Helical" evidence="1">
    <location>
        <begin position="112"/>
        <end position="133"/>
    </location>
</feature>
<keyword evidence="1" id="KW-0472">Membrane</keyword>
<reference evidence="2 3" key="1">
    <citation type="submission" date="2020-08" db="EMBL/GenBank/DDBJ databases">
        <title>Sequencing the genomes of 1000 actinobacteria strains.</title>
        <authorList>
            <person name="Klenk H.-P."/>
        </authorList>
    </citation>
    <scope>NUCLEOTIDE SEQUENCE [LARGE SCALE GENOMIC DNA]</scope>
    <source>
        <strain evidence="2 3">DSM 45518</strain>
    </source>
</reference>
<proteinExistence type="predicted"/>
<organism evidence="2 3">
    <name type="scientific">Paractinoplanes abujensis</name>
    <dbReference type="NCBI Taxonomy" id="882441"/>
    <lineage>
        <taxon>Bacteria</taxon>
        <taxon>Bacillati</taxon>
        <taxon>Actinomycetota</taxon>
        <taxon>Actinomycetes</taxon>
        <taxon>Micromonosporales</taxon>
        <taxon>Micromonosporaceae</taxon>
        <taxon>Paractinoplanes</taxon>
    </lineage>
</organism>
<protein>
    <submittedName>
        <fullName evidence="2">Uncharacterized protein</fullName>
    </submittedName>
</protein>
<gene>
    <name evidence="2" type="ORF">BKA14_000070</name>
</gene>
<name>A0A7W7CJW8_9ACTN</name>
<accession>A0A7W7CJW8</accession>
<evidence type="ECO:0000313" key="3">
    <source>
        <dbReference type="Proteomes" id="UP000542742"/>
    </source>
</evidence>
<dbReference type="PANTHER" id="PTHR12631:SF10">
    <property type="entry name" value="BETA-XYLOSIDASE-LIKE PROTEIN-RELATED"/>
    <property type="match status" value="1"/>
</dbReference>
<dbReference type="Gene3D" id="3.20.20.80">
    <property type="entry name" value="Glycosidases"/>
    <property type="match status" value="1"/>
</dbReference>
<dbReference type="Proteomes" id="UP000542742">
    <property type="component" value="Unassembled WGS sequence"/>
</dbReference>
<dbReference type="AlphaFoldDB" id="A0A7W7CJW8"/>
<dbReference type="SUPFAM" id="SSF51445">
    <property type="entry name" value="(Trans)glycosidases"/>
    <property type="match status" value="1"/>
</dbReference>